<keyword evidence="1" id="KW-0732">Signal</keyword>
<dbReference type="Pfam" id="PF13385">
    <property type="entry name" value="Laminin_G_3"/>
    <property type="match status" value="1"/>
</dbReference>
<feature type="domain" description="Ice-binding protein C-terminal" evidence="2">
    <location>
        <begin position="229"/>
        <end position="251"/>
    </location>
</feature>
<sequence>MMKNTILTTMTISLGLAAMANAAMVHRYSFDTDASDSIGGADGTLVNGASVSGGQALFDGSNDYVNLDASTIAIDTFTTLTIESWWTHDDLTRWQRVFDFGDNTSDYLFYSPVGEPGGSSNPNQVIGLKNNPTEQALEETGKLAAGSYHMAMTFDDATNTIKYYVNGAFVSEKTDVTNTLASIGTTNAYLGKAQWSDPYLDGSIDEFRIYDTVLTAAEVTSSYDAGPNAVPEPSSSALLGLAGLALILRRRK</sequence>
<proteinExistence type="predicted"/>
<feature type="chain" id="PRO_5032272604" evidence="1">
    <location>
        <begin position="23"/>
        <end position="252"/>
    </location>
</feature>
<evidence type="ECO:0000313" key="3">
    <source>
        <dbReference type="EMBL" id="NWK55622.1"/>
    </source>
</evidence>
<comment type="caution">
    <text evidence="3">The sequence shown here is derived from an EMBL/GenBank/DDBJ whole genome shotgun (WGS) entry which is preliminary data.</text>
</comment>
<dbReference type="RefSeq" id="WP_178932169.1">
    <property type="nucleotide sequence ID" value="NZ_JACBAZ010000003.1"/>
</dbReference>
<dbReference type="Proteomes" id="UP000557872">
    <property type="component" value="Unassembled WGS sequence"/>
</dbReference>
<dbReference type="SUPFAM" id="SSF49899">
    <property type="entry name" value="Concanavalin A-like lectins/glucanases"/>
    <property type="match status" value="1"/>
</dbReference>
<dbReference type="NCBIfam" id="TIGR02595">
    <property type="entry name" value="PEP_CTERM"/>
    <property type="match status" value="1"/>
</dbReference>
<evidence type="ECO:0000256" key="1">
    <source>
        <dbReference type="SAM" id="SignalP"/>
    </source>
</evidence>
<dbReference type="EMBL" id="JACBAZ010000003">
    <property type="protein sequence ID" value="NWK55622.1"/>
    <property type="molecule type" value="Genomic_DNA"/>
</dbReference>
<protein>
    <submittedName>
        <fullName evidence="3">LamG domain-containing protein</fullName>
    </submittedName>
</protein>
<dbReference type="InterPro" id="IPR013424">
    <property type="entry name" value="Ice-binding_C"/>
</dbReference>
<reference evidence="3 4" key="1">
    <citation type="submission" date="2020-07" db="EMBL/GenBank/DDBJ databases">
        <title>Roseicoccus Jingziensis gen. nov., sp. nov., isolated from coastal seawater.</title>
        <authorList>
            <person name="Feng X."/>
        </authorList>
    </citation>
    <scope>NUCLEOTIDE SEQUENCE [LARGE SCALE GENOMIC DNA]</scope>
    <source>
        <strain evidence="3 4">N1E253</strain>
    </source>
</reference>
<organism evidence="3 4">
    <name type="scientific">Oceaniferula marina</name>
    <dbReference type="NCBI Taxonomy" id="2748318"/>
    <lineage>
        <taxon>Bacteria</taxon>
        <taxon>Pseudomonadati</taxon>
        <taxon>Verrucomicrobiota</taxon>
        <taxon>Verrucomicrobiia</taxon>
        <taxon>Verrucomicrobiales</taxon>
        <taxon>Verrucomicrobiaceae</taxon>
        <taxon>Oceaniferula</taxon>
    </lineage>
</organism>
<dbReference type="Gene3D" id="2.60.120.200">
    <property type="match status" value="1"/>
</dbReference>
<evidence type="ECO:0000259" key="2">
    <source>
        <dbReference type="Pfam" id="PF07589"/>
    </source>
</evidence>
<name>A0A851GFD9_9BACT</name>
<accession>A0A851GFD9</accession>
<evidence type="ECO:0000313" key="4">
    <source>
        <dbReference type="Proteomes" id="UP000557872"/>
    </source>
</evidence>
<feature type="signal peptide" evidence="1">
    <location>
        <begin position="1"/>
        <end position="22"/>
    </location>
</feature>
<keyword evidence="4" id="KW-1185">Reference proteome</keyword>
<dbReference type="AlphaFoldDB" id="A0A851GFD9"/>
<gene>
    <name evidence="3" type="ORF">HW115_08365</name>
</gene>
<dbReference type="InterPro" id="IPR013320">
    <property type="entry name" value="ConA-like_dom_sf"/>
</dbReference>
<dbReference type="Pfam" id="PF07589">
    <property type="entry name" value="PEP-CTERM"/>
    <property type="match status" value="1"/>
</dbReference>